<dbReference type="EMBL" id="JAEKOZ010000009">
    <property type="protein sequence ID" value="MBJ3808813.1"/>
    <property type="molecule type" value="Genomic_DNA"/>
</dbReference>
<reference evidence="3 4" key="1">
    <citation type="submission" date="2020-12" db="EMBL/GenBank/DDBJ databases">
        <title>Streptomyces typhae sp. nov., a novel endophytic actinomycete isolated from the root of cattail pollen (Typha angustifolia L.).</title>
        <authorList>
            <person name="Peng C."/>
            <person name="Liu C."/>
        </authorList>
    </citation>
    <scope>NUCLEOTIDE SEQUENCE [LARGE SCALE GENOMIC DNA]</scope>
    <source>
        <strain evidence="3 4">JCM 4753</strain>
    </source>
</reference>
<proteinExistence type="predicted"/>
<feature type="compositionally biased region" description="Low complexity" evidence="1">
    <location>
        <begin position="529"/>
        <end position="540"/>
    </location>
</feature>
<keyword evidence="4" id="KW-1185">Reference proteome</keyword>
<evidence type="ECO:0000259" key="2">
    <source>
        <dbReference type="Pfam" id="PF12770"/>
    </source>
</evidence>
<dbReference type="Pfam" id="PF12770">
    <property type="entry name" value="CHAT"/>
    <property type="match status" value="1"/>
</dbReference>
<dbReference type="Proteomes" id="UP000634780">
    <property type="component" value="Unassembled WGS sequence"/>
</dbReference>
<organism evidence="3 4">
    <name type="scientific">Streptomyces flavofungini</name>
    <dbReference type="NCBI Taxonomy" id="68200"/>
    <lineage>
        <taxon>Bacteria</taxon>
        <taxon>Bacillati</taxon>
        <taxon>Actinomycetota</taxon>
        <taxon>Actinomycetes</taxon>
        <taxon>Kitasatosporales</taxon>
        <taxon>Streptomycetaceae</taxon>
        <taxon>Streptomyces</taxon>
    </lineage>
</organism>
<feature type="region of interest" description="Disordered" evidence="1">
    <location>
        <begin position="529"/>
        <end position="553"/>
    </location>
</feature>
<name>A0ABS0X6I3_9ACTN</name>
<evidence type="ECO:0000256" key="1">
    <source>
        <dbReference type="SAM" id="MobiDB-lite"/>
    </source>
</evidence>
<comment type="caution">
    <text evidence="3">The sequence shown here is derived from an EMBL/GenBank/DDBJ whole genome shotgun (WGS) entry which is preliminary data.</text>
</comment>
<feature type="domain" description="CHAT" evidence="2">
    <location>
        <begin position="1032"/>
        <end position="1335"/>
    </location>
</feature>
<sequence length="1335" mass="142686">MTTADAADPTRADDLRAERDELLDVLSGLAPDDADAPELYGRAGFLGLLAFMEDWRPDDLGRAAEAFDAAFLAPGDSADWSLWRASYAHVAAFRYEADPRPGLLDEALRRYEEAARCEGLDDAVVLGMRANQGHLYLQRKLRHGGTAADAEASAAHYAAVLDAGHPSSDLQQVRYGLGVALAELAFASGSLVDRTVERARLEEAAAELDRALSEVRQRPGDEPPWVRDAVLRSVYVRGAVWSTWPDPQQAEALEGQVLHVLDDPEYEALLGPGHFDGFGKILYERATHRGDAEGRDRAIALLRRAIAAWRPERDGSVARTALCLAQFLQARYYDDGDVRRLHEVAGLADVILAEGRAEDRVSRAVHAGGQMMAGWARFVLHERGLVPDSGDAMSAAIQGVMGAVEEGFLYFDHSGGVEGMPGWSSGATPTDELVPRLDRAFAAWSRTESEEKRAEAALEMLRYMPHMPMFFDRAKEKDALIACVLAFRPDDPDWQRQAHAAVGNVRLRDSMAGLDNRFDDIIDHFTRAGARPATGAPGAAGDEGDTGSDAERHHRHAAEIGHIEALGARGEHAATRDDRDAARSKWAQLRHSPQITEHNRRLMDAKYAAVDAQDAVARGDVAAADRSIRVAVEARDGLADDHPARAELGTVLEDLLLARDLLARTLGVPDAPPLAGRLGADRLRAEARRLPRDRRARVLGDSGAARMARAAAPWDPAAVQDAMDLLQEAYDLAEQGSDDSLRYAMGLGGGHCALAEAEPDPAARARSLASGVGLLETALHGCGGPEHRLYAEAGRALAHAQRLRGDHDTARRTGLDALRGHTWAALLQSGTDHAAQAAAQATDAALEVAAWCLRDNTPAEAVRALDACRGLVLHAATTSSTVPERLAATGHEDLARQWRESGAEAARDPAAAAPTVPSALRRRVLAALTGSDGAQDRLLTPPTTAEIAAALRIHGKDALVYLVPASDDIGGTAVVVTCRADVHTVPLPRLTQDAAPLRDYRPGAVAARDLGPVPGAAPAHRPEPLRTQLDRLCGWAWHAGVGPLLDTFATPGGLGPRLVLVPMGTLGQVPWHAAWTDGPDGRRRYALAEAEISYAASARLLCEVAARPAVPHTGAALVVGDPTGDLRYAGEEADAVQRVFYPRGQFLGRRAGGGGAGPGTPHEVVSWLTRDGGDDSAVLHLACHAAVTPSARRSSHLSLYGGELSAEELTEAVGAGRRGRLGLVLLAACRSHVSGHGHNEAYSLATAFLVAGARSVVGSLWPVPDDATSVLMFMAHHYLRAEGEPPARALRRAQLWMVDPDRVLPPTLPPSLAFRARHIDPDDLSAWAGFTHLGQ</sequence>
<protein>
    <submittedName>
        <fullName evidence="3">CHAT domain-containing protein</fullName>
    </submittedName>
</protein>
<dbReference type="InterPro" id="IPR024983">
    <property type="entry name" value="CHAT_dom"/>
</dbReference>
<dbReference type="RefSeq" id="WP_190114599.1">
    <property type="nucleotide sequence ID" value="NZ_BMVR01000002.1"/>
</dbReference>
<gene>
    <name evidence="3" type="ORF">JGB26_17110</name>
</gene>
<accession>A0ABS0X6I3</accession>
<evidence type="ECO:0000313" key="3">
    <source>
        <dbReference type="EMBL" id="MBJ3808813.1"/>
    </source>
</evidence>
<evidence type="ECO:0000313" key="4">
    <source>
        <dbReference type="Proteomes" id="UP000634780"/>
    </source>
</evidence>